<comment type="caution">
    <text evidence="2">The sequence shown here is derived from an EMBL/GenBank/DDBJ whole genome shotgun (WGS) entry which is preliminary data.</text>
</comment>
<dbReference type="Proteomes" id="UP001055111">
    <property type="component" value="Unassembled WGS sequence"/>
</dbReference>
<reference evidence="2" key="1">
    <citation type="submission" date="2022-09" db="EMBL/GenBank/DDBJ databases">
        <title>Isolation and characterization of 3-chlorobenzoate degrading bacteria from soils in Shizuoka.</title>
        <authorList>
            <person name="Ifat A."/>
            <person name="Ogawa N."/>
            <person name="Kimbara K."/>
            <person name="Moriuchi R."/>
            <person name="Dohra H."/>
            <person name="Shintani M."/>
        </authorList>
    </citation>
    <scope>NUCLEOTIDE SEQUENCE</scope>
    <source>
        <strain evidence="2">19CS4-2</strain>
    </source>
</reference>
<name>A0AA37IIF6_9BURK</name>
<protein>
    <submittedName>
        <fullName evidence="2">DUF2970 domain-containing protein</fullName>
    </submittedName>
</protein>
<evidence type="ECO:0000256" key="1">
    <source>
        <dbReference type="SAM" id="Phobius"/>
    </source>
</evidence>
<feature type="transmembrane region" description="Helical" evidence="1">
    <location>
        <begin position="38"/>
        <end position="57"/>
    </location>
</feature>
<organism evidence="2 3">
    <name type="scientific">Caballeronia novacaledonica</name>
    <dbReference type="NCBI Taxonomy" id="1544861"/>
    <lineage>
        <taxon>Bacteria</taxon>
        <taxon>Pseudomonadati</taxon>
        <taxon>Pseudomonadota</taxon>
        <taxon>Betaproteobacteria</taxon>
        <taxon>Burkholderiales</taxon>
        <taxon>Burkholderiaceae</taxon>
        <taxon>Caballeronia</taxon>
    </lineage>
</organism>
<dbReference type="InterPro" id="IPR021344">
    <property type="entry name" value="DUF2970"/>
</dbReference>
<keyword evidence="1" id="KW-1133">Transmembrane helix</keyword>
<evidence type="ECO:0000313" key="2">
    <source>
        <dbReference type="EMBL" id="GJH30257.1"/>
    </source>
</evidence>
<evidence type="ECO:0000313" key="3">
    <source>
        <dbReference type="Proteomes" id="UP001055111"/>
    </source>
</evidence>
<proteinExistence type="predicted"/>
<dbReference type="RefSeq" id="WP_238217930.1">
    <property type="nucleotide sequence ID" value="NZ_BPUS01000034.1"/>
</dbReference>
<dbReference type="EMBL" id="BPUS01000034">
    <property type="protein sequence ID" value="GJH30257.1"/>
    <property type="molecule type" value="Genomic_DNA"/>
</dbReference>
<accession>A0AA37IIF6</accession>
<sequence>MHLVKMVRMVLWNFFGIRKTSAHEEDVSTIDFRNLRVVAILIAAVMAMAIIWLIHLISNGTSMQMQGL</sequence>
<dbReference type="Pfam" id="PF11174">
    <property type="entry name" value="DUF2970"/>
    <property type="match status" value="1"/>
</dbReference>
<gene>
    <name evidence="2" type="ORF">CBA19CS42_37095</name>
</gene>
<keyword evidence="1" id="KW-0472">Membrane</keyword>
<dbReference type="AlphaFoldDB" id="A0AA37IIF6"/>
<keyword evidence="1" id="KW-0812">Transmembrane</keyword>